<organism evidence="2 3">
    <name type="scientific">Lentinula raphanica</name>
    <dbReference type="NCBI Taxonomy" id="153919"/>
    <lineage>
        <taxon>Eukaryota</taxon>
        <taxon>Fungi</taxon>
        <taxon>Dikarya</taxon>
        <taxon>Basidiomycota</taxon>
        <taxon>Agaricomycotina</taxon>
        <taxon>Agaricomycetes</taxon>
        <taxon>Agaricomycetidae</taxon>
        <taxon>Agaricales</taxon>
        <taxon>Marasmiineae</taxon>
        <taxon>Omphalotaceae</taxon>
        <taxon>Lentinula</taxon>
    </lineage>
</organism>
<feature type="non-terminal residue" evidence="2">
    <location>
        <position position="1"/>
    </location>
</feature>
<reference evidence="2" key="1">
    <citation type="submission" date="2022-08" db="EMBL/GenBank/DDBJ databases">
        <authorList>
            <consortium name="DOE Joint Genome Institute"/>
            <person name="Min B."/>
            <person name="Riley R."/>
            <person name="Sierra-Patev S."/>
            <person name="Naranjo-Ortiz M."/>
            <person name="Looney B."/>
            <person name="Konkel Z."/>
            <person name="Slot J.C."/>
            <person name="Sakamoto Y."/>
            <person name="Steenwyk J.L."/>
            <person name="Rokas A."/>
            <person name="Carro J."/>
            <person name="Camarero S."/>
            <person name="Ferreira P."/>
            <person name="Molpeceres G."/>
            <person name="Ruiz-Duenas F.J."/>
            <person name="Serrano A."/>
            <person name="Henrissat B."/>
            <person name="Drula E."/>
            <person name="Hughes K.W."/>
            <person name="Mata J.L."/>
            <person name="Ishikawa N.K."/>
            <person name="Vargas-Isla R."/>
            <person name="Ushijima S."/>
            <person name="Smith C.A."/>
            <person name="Ahrendt S."/>
            <person name="Andreopoulos W."/>
            <person name="He G."/>
            <person name="Labutti K."/>
            <person name="Lipzen A."/>
            <person name="Ng V."/>
            <person name="Sandor L."/>
            <person name="Barry K."/>
            <person name="Martinez A.T."/>
            <person name="Xiao Y."/>
            <person name="Gibbons J.G."/>
            <person name="Terashima K."/>
            <person name="Hibbett D.S."/>
            <person name="Grigoriev I.V."/>
        </authorList>
    </citation>
    <scope>NUCLEOTIDE SEQUENCE</scope>
    <source>
        <strain evidence="2">TFB9207</strain>
    </source>
</reference>
<dbReference type="InterPro" id="IPR036397">
    <property type="entry name" value="RNaseH_sf"/>
</dbReference>
<feature type="domain" description="RNase H type-1" evidence="1">
    <location>
        <begin position="235"/>
        <end position="294"/>
    </location>
</feature>
<feature type="non-terminal residue" evidence="2">
    <location>
        <position position="294"/>
    </location>
</feature>
<proteinExistence type="predicted"/>
<evidence type="ECO:0000259" key="1">
    <source>
        <dbReference type="PROSITE" id="PS50879"/>
    </source>
</evidence>
<dbReference type="InterPro" id="IPR012337">
    <property type="entry name" value="RNaseH-like_sf"/>
</dbReference>
<dbReference type="Proteomes" id="UP001163846">
    <property type="component" value="Unassembled WGS sequence"/>
</dbReference>
<dbReference type="EMBL" id="MU806824">
    <property type="protein sequence ID" value="KAJ3832890.1"/>
    <property type="molecule type" value="Genomic_DNA"/>
</dbReference>
<evidence type="ECO:0000313" key="3">
    <source>
        <dbReference type="Proteomes" id="UP001163846"/>
    </source>
</evidence>
<dbReference type="SUPFAM" id="SSF53098">
    <property type="entry name" value="Ribonuclease H-like"/>
    <property type="match status" value="1"/>
</dbReference>
<keyword evidence="3" id="KW-1185">Reference proteome</keyword>
<dbReference type="InterPro" id="IPR002156">
    <property type="entry name" value="RNaseH_domain"/>
</dbReference>
<protein>
    <recommendedName>
        <fullName evidence="1">RNase H type-1 domain-containing protein</fullName>
    </recommendedName>
</protein>
<dbReference type="AlphaFoldDB" id="A0AA38U797"/>
<comment type="caution">
    <text evidence="2">The sequence shown here is derived from an EMBL/GenBank/DDBJ whole genome shotgun (WGS) entry which is preliminary data.</text>
</comment>
<name>A0AA38U797_9AGAR</name>
<dbReference type="GO" id="GO:0004523">
    <property type="term" value="F:RNA-DNA hybrid ribonuclease activity"/>
    <property type="evidence" value="ECO:0007669"/>
    <property type="project" value="InterPro"/>
</dbReference>
<sequence>WLQSYLDLTPDRATWAYVADAIIAHHIPKMYENIDEFSRINIFLQSWNTDLKNLPEDIKKMIDVAKKNNLRLEGLAFPRSTIRQMPIWLHCKEKKLRSIHNNKLCKCLRENHKVRTVGDAEDLANQRYTNRHTNRRNCRCAACSAIRNTTDCPHPNKCMTKAHDIIKLLPPKWNPLSRLPEDYEPVPTEQSERRTANTFNSRVTTHGDLSDAFRIFTEGEACEDLPDTEQDAQTIHQDIEVYTDGSCVHNGTDEASAGAGIHFPGEEFPDCAIKLPTSIKQSNQTGEIIGIKEA</sequence>
<accession>A0AA38U797</accession>
<dbReference type="PROSITE" id="PS50879">
    <property type="entry name" value="RNASE_H_1"/>
    <property type="match status" value="1"/>
</dbReference>
<gene>
    <name evidence="2" type="ORF">F5878DRAFT_701977</name>
</gene>
<dbReference type="GO" id="GO:0003676">
    <property type="term" value="F:nucleic acid binding"/>
    <property type="evidence" value="ECO:0007669"/>
    <property type="project" value="InterPro"/>
</dbReference>
<evidence type="ECO:0000313" key="2">
    <source>
        <dbReference type="EMBL" id="KAJ3832890.1"/>
    </source>
</evidence>
<dbReference type="Gene3D" id="3.30.420.10">
    <property type="entry name" value="Ribonuclease H-like superfamily/Ribonuclease H"/>
    <property type="match status" value="1"/>
</dbReference>